<keyword evidence="3" id="KW-1185">Reference proteome</keyword>
<dbReference type="InterPro" id="IPR025351">
    <property type="entry name" value="Pvc16_N"/>
</dbReference>
<evidence type="ECO:0000259" key="1">
    <source>
        <dbReference type="Pfam" id="PF14065"/>
    </source>
</evidence>
<dbReference type="EMBL" id="JACJTE010000039">
    <property type="protein sequence ID" value="MBD2563968.1"/>
    <property type="molecule type" value="Genomic_DNA"/>
</dbReference>
<name>A0ABR8F1C6_NOSLI</name>
<organism evidence="2 3">
    <name type="scientific">Nostoc linckia FACHB-391</name>
    <dbReference type="NCBI Taxonomy" id="2692906"/>
    <lineage>
        <taxon>Bacteria</taxon>
        <taxon>Bacillati</taxon>
        <taxon>Cyanobacteriota</taxon>
        <taxon>Cyanophyceae</taxon>
        <taxon>Nostocales</taxon>
        <taxon>Nostocaceae</taxon>
        <taxon>Nostoc</taxon>
    </lineage>
</organism>
<feature type="domain" description="Pvc16 N-terminal" evidence="1">
    <location>
        <begin position="6"/>
        <end position="179"/>
    </location>
</feature>
<accession>A0ABR8F1C6</accession>
<reference evidence="2 3" key="1">
    <citation type="journal article" date="2020" name="ISME J.">
        <title>Comparative genomics reveals insights into cyanobacterial evolution and habitat adaptation.</title>
        <authorList>
            <person name="Chen M.Y."/>
            <person name="Teng W.K."/>
            <person name="Zhao L."/>
            <person name="Hu C.X."/>
            <person name="Zhou Y.K."/>
            <person name="Han B.P."/>
            <person name="Song L.R."/>
            <person name="Shu W.S."/>
        </authorList>
    </citation>
    <scope>NUCLEOTIDE SEQUENCE [LARGE SCALE GENOMIC DNA]</scope>
    <source>
        <strain evidence="2 3">FACHB-391</strain>
    </source>
</reference>
<evidence type="ECO:0000313" key="3">
    <source>
        <dbReference type="Proteomes" id="UP000604661"/>
    </source>
</evidence>
<evidence type="ECO:0000313" key="2">
    <source>
        <dbReference type="EMBL" id="MBD2563968.1"/>
    </source>
</evidence>
<dbReference type="Proteomes" id="UP000604661">
    <property type="component" value="Unassembled WGS sequence"/>
</dbReference>
<proteinExistence type="predicted"/>
<dbReference type="RefSeq" id="WP_190899539.1">
    <property type="nucleotide sequence ID" value="NZ_JACJTE010000039.1"/>
</dbReference>
<comment type="caution">
    <text evidence="2">The sequence shown here is derived from an EMBL/GenBank/DDBJ whole genome shotgun (WGS) entry which is preliminary data.</text>
</comment>
<protein>
    <submittedName>
        <fullName evidence="2">DUF4255 domain-containing protein</fullName>
    </submittedName>
</protein>
<dbReference type="Pfam" id="PF14065">
    <property type="entry name" value="Pvc16_N"/>
    <property type="match status" value="1"/>
</dbReference>
<sequence length="189" mass="21785">MLDIVLKFLKDEFNTYLLTQTGSSMGEVNISNLVDETGKYAIESDHIGASIINIEEERIFKSQHSEYRYTKGQHIVLEPDLKLNLHILFAANFKQYDQALKYISYVLTYFQSHPFFSSVEYPALDPRIEKLVVEMQSLSYEQLNQVWAFVGGKQLPSVIYKVRMVVIQSEVQTTIQSPIITINTNIHSK</sequence>
<gene>
    <name evidence="2" type="ORF">H6G95_25845</name>
</gene>